<dbReference type="EMBL" id="CP001942">
    <property type="protein sequence ID" value="ADM10897.1"/>
    <property type="molecule type" value="Genomic_DNA"/>
</dbReference>
<keyword evidence="5 6" id="KW-0539">Nucleus</keyword>
<dbReference type="GeneID" id="9698545"/>
<comment type="subcellular location">
    <subcellularLocation>
        <location evidence="1 6">Nucleus</location>
    </subcellularLocation>
</comment>
<evidence type="ECO:0000313" key="10">
    <source>
        <dbReference type="Proteomes" id="UP000002313"/>
    </source>
</evidence>
<evidence type="ECO:0000256" key="7">
    <source>
        <dbReference type="SAM" id="MobiDB-lite"/>
    </source>
</evidence>
<dbReference type="AlphaFoldDB" id="E0S5B2"/>
<evidence type="ECO:0000256" key="5">
    <source>
        <dbReference type="ARBA" id="ARBA00023242"/>
    </source>
</evidence>
<keyword evidence="3 6" id="KW-0238">DNA-binding</keyword>
<gene>
    <name evidence="9" type="ORF">Eint_010340</name>
</gene>
<dbReference type="InterPro" id="IPR030456">
    <property type="entry name" value="TF_fork_head_CS_2"/>
</dbReference>
<dbReference type="InterPro" id="IPR036388">
    <property type="entry name" value="WH-like_DNA-bd_sf"/>
</dbReference>
<evidence type="ECO:0000256" key="3">
    <source>
        <dbReference type="ARBA" id="ARBA00023125"/>
    </source>
</evidence>
<dbReference type="Proteomes" id="UP000002313">
    <property type="component" value="Chromosome I"/>
</dbReference>
<evidence type="ECO:0000256" key="2">
    <source>
        <dbReference type="ARBA" id="ARBA00023015"/>
    </source>
</evidence>
<dbReference type="FunFam" id="1.10.10.10:FF:000135">
    <property type="entry name" value="forkhead box protein G1"/>
    <property type="match status" value="1"/>
</dbReference>
<reference evidence="9 10" key="2">
    <citation type="journal article" date="2012" name="Proc. Natl. Acad. Sci. U.S.A.">
        <title>Gain and loss of multiple functionally related, horizontally transferred genes in the reduced genomes of two microsporidian parasites.</title>
        <authorList>
            <person name="Pombert J.-F."/>
            <person name="Selman M."/>
            <person name="Burki F."/>
            <person name="Bardell F.T."/>
            <person name="Farinelli L."/>
            <person name="Solter L.F."/>
            <person name="Whitman D.W."/>
            <person name="Weiss L.M."/>
            <person name="Corradi N."/>
            <person name="Keeling P.J."/>
        </authorList>
    </citation>
    <scope>NUCLEOTIDE SEQUENCE [LARGE SCALE GENOMIC DNA]</scope>
    <source>
        <strain evidence="9 10">ATCC 50506</strain>
    </source>
</reference>
<dbReference type="SUPFAM" id="SSF46785">
    <property type="entry name" value="Winged helix' DNA-binding domain"/>
    <property type="match status" value="1"/>
</dbReference>
<dbReference type="OrthoDB" id="5954824at2759"/>
<feature type="domain" description="Fork-head" evidence="8">
    <location>
        <begin position="42"/>
        <end position="137"/>
    </location>
</feature>
<dbReference type="GO" id="GO:0000978">
    <property type="term" value="F:RNA polymerase II cis-regulatory region sequence-specific DNA binding"/>
    <property type="evidence" value="ECO:0007669"/>
    <property type="project" value="TreeGrafter"/>
</dbReference>
<dbReference type="PROSITE" id="PS50039">
    <property type="entry name" value="FORK_HEAD_3"/>
    <property type="match status" value="1"/>
</dbReference>
<evidence type="ECO:0000256" key="1">
    <source>
        <dbReference type="ARBA" id="ARBA00004123"/>
    </source>
</evidence>
<evidence type="ECO:0000313" key="9">
    <source>
        <dbReference type="EMBL" id="ADM10897.1"/>
    </source>
</evidence>
<reference evidence="9 10" key="1">
    <citation type="journal article" date="2010" name="Nat. Commun.">
        <title>The complete sequence of the smallest known nuclear genome from the microsporidian Encephalitozoon intestinalis.</title>
        <authorList>
            <person name="Corradi N."/>
            <person name="Pombert J.-F."/>
            <person name="Farinelli L."/>
            <person name="Didier E.S."/>
            <person name="Keeling P.J."/>
        </authorList>
    </citation>
    <scope>NUCLEOTIDE SEQUENCE [LARGE SCALE GENOMIC DNA]</scope>
    <source>
        <strain evidence="9 10">ATCC 50506</strain>
    </source>
</reference>
<feature type="DNA-binding region" description="Fork-head" evidence="6">
    <location>
        <begin position="42"/>
        <end position="137"/>
    </location>
</feature>
<sequence length="217" mass="24848">MLGKEKCGNDKNEISRCRDNSRKGLGYSSESDIPEQGKRGRRPGISYADLITEAIESSSEGMLTLKEIYSYISSKHPYFSLKKTGWQNSIRHNLSLNKSFYKVPRTSANPGKGSFWKINYEFQNSKGSQKTYRSRNKYSFNSNRDAEKNVNSISELLGAQQGFFDSIGVTEVPFERHTTVFDGNLTSLSDCLDHSYQKEYFDHNDDLSNTNYIFSFR</sequence>
<dbReference type="VEuPathDB" id="MicrosporidiaDB:Eint_010340"/>
<dbReference type="KEGG" id="ein:Eint_010340"/>
<dbReference type="PRINTS" id="PR00053">
    <property type="entry name" value="FORKHEAD"/>
</dbReference>
<dbReference type="GO" id="GO:0005634">
    <property type="term" value="C:nucleus"/>
    <property type="evidence" value="ECO:0007669"/>
    <property type="project" value="UniProtKB-SubCell"/>
</dbReference>
<name>E0S5B2_ENCIT</name>
<dbReference type="PROSITE" id="PS00658">
    <property type="entry name" value="FORK_HEAD_2"/>
    <property type="match status" value="1"/>
</dbReference>
<protein>
    <submittedName>
        <fullName evidence="9">Forkhead/HNF3 transcription factor</fullName>
    </submittedName>
</protein>
<dbReference type="Pfam" id="PF00250">
    <property type="entry name" value="Forkhead"/>
    <property type="match status" value="1"/>
</dbReference>
<dbReference type="CDD" id="cd00059">
    <property type="entry name" value="FH_FOX"/>
    <property type="match status" value="1"/>
</dbReference>
<evidence type="ECO:0000256" key="6">
    <source>
        <dbReference type="PROSITE-ProRule" id="PRU00089"/>
    </source>
</evidence>
<proteinExistence type="predicted"/>
<dbReference type="GO" id="GO:0000981">
    <property type="term" value="F:DNA-binding transcription factor activity, RNA polymerase II-specific"/>
    <property type="evidence" value="ECO:0007669"/>
    <property type="project" value="TreeGrafter"/>
</dbReference>
<dbReference type="HOGENOM" id="CLU_103809_0_0_1"/>
<evidence type="ECO:0000259" key="8">
    <source>
        <dbReference type="PROSITE" id="PS50039"/>
    </source>
</evidence>
<feature type="compositionally biased region" description="Basic and acidic residues" evidence="7">
    <location>
        <begin position="1"/>
        <end position="22"/>
    </location>
</feature>
<keyword evidence="2" id="KW-0805">Transcription regulation</keyword>
<dbReference type="PANTHER" id="PTHR45881">
    <property type="entry name" value="CHECKPOINT SUPPRESSOR 1-LIKE, ISOFORM A-RELATED"/>
    <property type="match status" value="1"/>
</dbReference>
<keyword evidence="4" id="KW-0804">Transcription</keyword>
<dbReference type="InterPro" id="IPR001766">
    <property type="entry name" value="Fork_head_dom"/>
</dbReference>
<dbReference type="InterPro" id="IPR036390">
    <property type="entry name" value="WH_DNA-bd_sf"/>
</dbReference>
<dbReference type="Gene3D" id="1.10.10.10">
    <property type="entry name" value="Winged helix-like DNA-binding domain superfamily/Winged helix DNA-binding domain"/>
    <property type="match status" value="1"/>
</dbReference>
<feature type="region of interest" description="Disordered" evidence="7">
    <location>
        <begin position="1"/>
        <end position="44"/>
    </location>
</feature>
<dbReference type="PANTHER" id="PTHR45881:SF1">
    <property type="entry name" value="FORK HEAD PROTEIN HOMOLOG 2"/>
    <property type="match status" value="1"/>
</dbReference>
<dbReference type="RefSeq" id="XP_003072257.1">
    <property type="nucleotide sequence ID" value="XM_003072211.1"/>
</dbReference>
<organism evidence="9 10">
    <name type="scientific">Encephalitozoon intestinalis (strain ATCC 50506)</name>
    <name type="common">Microsporidian parasite</name>
    <name type="synonym">Septata intestinalis</name>
    <dbReference type="NCBI Taxonomy" id="876142"/>
    <lineage>
        <taxon>Eukaryota</taxon>
        <taxon>Fungi</taxon>
        <taxon>Fungi incertae sedis</taxon>
        <taxon>Microsporidia</taxon>
        <taxon>Unikaryonidae</taxon>
        <taxon>Encephalitozoon</taxon>
    </lineage>
</organism>
<dbReference type="SMART" id="SM00339">
    <property type="entry name" value="FH"/>
    <property type="match status" value="1"/>
</dbReference>
<evidence type="ECO:0000256" key="4">
    <source>
        <dbReference type="ARBA" id="ARBA00023163"/>
    </source>
</evidence>
<accession>E0S5B2</accession>
<keyword evidence="10" id="KW-1185">Reference proteome</keyword>